<comment type="caution">
    <text evidence="4">The sequence shown here is derived from an EMBL/GenBank/DDBJ whole genome shotgun (WGS) entry which is preliminary data.</text>
</comment>
<evidence type="ECO:0000256" key="2">
    <source>
        <dbReference type="ARBA" id="ARBA00022737"/>
    </source>
</evidence>
<feature type="repeat" description="PPR" evidence="3">
    <location>
        <begin position="1067"/>
        <end position="1101"/>
    </location>
</feature>
<evidence type="ECO:0000256" key="3">
    <source>
        <dbReference type="PROSITE-ProRule" id="PRU00708"/>
    </source>
</evidence>
<feature type="repeat" description="PPR" evidence="3">
    <location>
        <begin position="443"/>
        <end position="477"/>
    </location>
</feature>
<keyword evidence="5" id="KW-1185">Reference proteome</keyword>
<dbReference type="Pfam" id="PF01535">
    <property type="entry name" value="PPR"/>
    <property type="match status" value="5"/>
</dbReference>
<dbReference type="OrthoDB" id="773543at2759"/>
<sequence length="1244" mass="141042">MFPLFSSSHHLQKSCRPRFSSVISRILFHQKKSHLRTVAETKNPKTPPSSVEENPEYLSSLKFLGIARTVISKCSNLWDSSKGEIFNTASLKDHLLSLSSISPHIVRRFWRTTVLKPEHVLEILLGFESDRCKNNLAVKKDVGTLWGIFNWASGQSKEFLHSPHSCKIMASLLVHNGYFTEADYLFSRKEIQGILLDCKEIFNNLIAGYLGEFDLEKGLLVYERMRSLDLVPSLSTYNALLGYLVELNETKLMYNVYLDLITMGMGRNVEESSCHENIIRLLCVDGKVQEARDLVRRTMSFGMKPSNLVVNAISSGYCDKKDYSDLLRFLDEAGILPDMKLGNKILFSLCNNFGTDQASAFLQKLEEINFCPAEITFGILIGFSCREGKLKNALLYISDVLSRGLKPNVYSYNALLSGMFKEGMWMQAREVLLDMKDTGVSPDLSTYRVLLAGFCKARQFDEVKAIVSEMVDCDLITLSPLEDLLTEGFMILGLSPSHVKIKRDNDRGLSKTEFFDSLGNGLYLDTDMDEYEKIIASVLEDSMVPDFNSSIVEKSSSSDINGIQIMVDEMEKWGQELSSSASASLINRFCRGPFSVKNITHHVSVMSKSIYQLDCKNLNTIIQMYSKKGFTFKARMLFDGMVKRGYTIDSCTYSSLLFDACRKGDLQSFSYCFDLARKSNWYPEAKDGNALLSSLCRNKWLSEAFELFETILSVSPYDILGTFHSLLEGLCTQGFTSIARPLLEEFSKQGMFLDNTAYSHLVSGFCREKKFMEALRIFDYMLSLNLSPPQDVEQVICQLCKTNVEKAFELKNLFIRNQPHALILINRALINGLCKSGRIEKAASVFREASLEGSILDIEVYNSLIEGYCGLNNFEKVKQILAVMIRNNLSISVFSYSKMVRSACTEDKFSLAMSLKELMFHISELPQLVLYNILIFHISSTRALFLLDEIIFTLGKKGIHFDDATYNYVIRGFLLCEDTSRCLHYLTVMISKGLKPSNRTLRKVINRLCENGNIGLIMDLSRQMEIRGWDFGPFIQCKIVNALIDNCNILEAVEFLDKLMSKDLISNNISYDYLIQRFYQQGRIDKSVELLDLMLRKGIAPESNSYDCIIQGLCDCCEWDKALDCYAEMLCRGLKPSLSTFETLVCGLSRCGLLEEGEKILKSMILYFSENPRREVFETLVGAYMSEKNNSKAFELLKVMQQKGYEPDFDTHWSLIGNLSNSSKMDQKSGFLSSLLSGFGVARK</sequence>
<feature type="repeat" description="PPR" evidence="3">
    <location>
        <begin position="1173"/>
        <end position="1207"/>
    </location>
</feature>
<dbReference type="Gene3D" id="1.25.40.10">
    <property type="entry name" value="Tetratricopeptide repeat domain"/>
    <property type="match status" value="6"/>
</dbReference>
<dbReference type="Proteomes" id="UP000325081">
    <property type="component" value="Unassembled WGS sequence"/>
</dbReference>
<evidence type="ECO:0000313" key="4">
    <source>
        <dbReference type="EMBL" id="GER37410.1"/>
    </source>
</evidence>
<accession>A0A5A7PX43</accession>
<reference evidence="5" key="1">
    <citation type="journal article" date="2019" name="Curr. Biol.">
        <title>Genome Sequence of Striga asiatica Provides Insight into the Evolution of Plant Parasitism.</title>
        <authorList>
            <person name="Yoshida S."/>
            <person name="Kim S."/>
            <person name="Wafula E.K."/>
            <person name="Tanskanen J."/>
            <person name="Kim Y.M."/>
            <person name="Honaas L."/>
            <person name="Yang Z."/>
            <person name="Spallek T."/>
            <person name="Conn C.E."/>
            <person name="Ichihashi Y."/>
            <person name="Cheong K."/>
            <person name="Cui S."/>
            <person name="Der J.P."/>
            <person name="Gundlach H."/>
            <person name="Jiao Y."/>
            <person name="Hori C."/>
            <person name="Ishida J.K."/>
            <person name="Kasahara H."/>
            <person name="Kiba T."/>
            <person name="Kim M.S."/>
            <person name="Koo N."/>
            <person name="Laohavisit A."/>
            <person name="Lee Y.H."/>
            <person name="Lumba S."/>
            <person name="McCourt P."/>
            <person name="Mortimer J.C."/>
            <person name="Mutuku J.M."/>
            <person name="Nomura T."/>
            <person name="Sasaki-Sekimoto Y."/>
            <person name="Seto Y."/>
            <person name="Wang Y."/>
            <person name="Wakatake T."/>
            <person name="Sakakibara H."/>
            <person name="Demura T."/>
            <person name="Yamaguchi S."/>
            <person name="Yoneyama K."/>
            <person name="Manabe R.I."/>
            <person name="Nelson D.C."/>
            <person name="Schulman A.H."/>
            <person name="Timko M.P."/>
            <person name="dePamphilis C.W."/>
            <person name="Choi D."/>
            <person name="Shirasu K."/>
        </authorList>
    </citation>
    <scope>NUCLEOTIDE SEQUENCE [LARGE SCALE GENOMIC DNA]</scope>
    <source>
        <strain evidence="5">cv. UVA1</strain>
    </source>
</reference>
<dbReference type="InterPro" id="IPR011990">
    <property type="entry name" value="TPR-like_helical_dom_sf"/>
</dbReference>
<dbReference type="NCBIfam" id="TIGR00756">
    <property type="entry name" value="PPR"/>
    <property type="match status" value="8"/>
</dbReference>
<keyword evidence="2" id="KW-0677">Repeat</keyword>
<dbReference type="Pfam" id="PF13041">
    <property type="entry name" value="PPR_2"/>
    <property type="match status" value="3"/>
</dbReference>
<evidence type="ECO:0000256" key="1">
    <source>
        <dbReference type="ARBA" id="ARBA00007626"/>
    </source>
</evidence>
<feature type="repeat" description="PPR" evidence="3">
    <location>
        <begin position="857"/>
        <end position="891"/>
    </location>
</feature>
<feature type="repeat" description="PPR" evidence="3">
    <location>
        <begin position="614"/>
        <end position="648"/>
    </location>
</feature>
<dbReference type="InterPro" id="IPR002885">
    <property type="entry name" value="PPR_rpt"/>
</dbReference>
<dbReference type="Pfam" id="PF13812">
    <property type="entry name" value="PPR_3"/>
    <property type="match status" value="1"/>
</dbReference>
<name>A0A5A7PX43_STRAF</name>
<protein>
    <submittedName>
        <fullName evidence="4">Pentatricopeptide repeat-containing protein</fullName>
    </submittedName>
</protein>
<gene>
    <name evidence="4" type="ORF">STAS_13813</name>
</gene>
<comment type="similarity">
    <text evidence="1">Belongs to the PPR family. P subfamily.</text>
</comment>
<dbReference type="GO" id="GO:0003729">
    <property type="term" value="F:mRNA binding"/>
    <property type="evidence" value="ECO:0007669"/>
    <property type="project" value="TreeGrafter"/>
</dbReference>
<dbReference type="PROSITE" id="PS51375">
    <property type="entry name" value="PPR"/>
    <property type="match status" value="9"/>
</dbReference>
<organism evidence="4 5">
    <name type="scientific">Striga asiatica</name>
    <name type="common">Asiatic witchweed</name>
    <name type="synonym">Buchnera asiatica</name>
    <dbReference type="NCBI Taxonomy" id="4170"/>
    <lineage>
        <taxon>Eukaryota</taxon>
        <taxon>Viridiplantae</taxon>
        <taxon>Streptophyta</taxon>
        <taxon>Embryophyta</taxon>
        <taxon>Tracheophyta</taxon>
        <taxon>Spermatophyta</taxon>
        <taxon>Magnoliopsida</taxon>
        <taxon>eudicotyledons</taxon>
        <taxon>Gunneridae</taxon>
        <taxon>Pentapetalae</taxon>
        <taxon>asterids</taxon>
        <taxon>lamiids</taxon>
        <taxon>Lamiales</taxon>
        <taxon>Orobanchaceae</taxon>
        <taxon>Buchnereae</taxon>
        <taxon>Striga</taxon>
    </lineage>
</organism>
<proteinExistence type="inferred from homology"/>
<feature type="repeat" description="PPR" evidence="3">
    <location>
        <begin position="962"/>
        <end position="996"/>
    </location>
</feature>
<feature type="repeat" description="PPR" evidence="3">
    <location>
        <begin position="1102"/>
        <end position="1136"/>
    </location>
</feature>
<evidence type="ECO:0000313" key="5">
    <source>
        <dbReference type="Proteomes" id="UP000325081"/>
    </source>
</evidence>
<dbReference type="PANTHER" id="PTHR47938:SF11">
    <property type="entry name" value="PENTACOTRIPEPTIDE-REPEAT REGION OF PRORP DOMAIN-CONTAINING PROTEIN"/>
    <property type="match status" value="1"/>
</dbReference>
<feature type="repeat" description="PPR" evidence="3">
    <location>
        <begin position="754"/>
        <end position="788"/>
    </location>
</feature>
<feature type="repeat" description="PPR" evidence="3">
    <location>
        <begin position="408"/>
        <end position="442"/>
    </location>
</feature>
<dbReference type="EMBL" id="BKCP01005361">
    <property type="protein sequence ID" value="GER37410.1"/>
    <property type="molecule type" value="Genomic_DNA"/>
</dbReference>
<dbReference type="SUPFAM" id="SSF81901">
    <property type="entry name" value="HCP-like"/>
    <property type="match status" value="1"/>
</dbReference>
<dbReference type="Pfam" id="PF12854">
    <property type="entry name" value="PPR_1"/>
    <property type="match status" value="1"/>
</dbReference>
<dbReference type="PANTHER" id="PTHR47938">
    <property type="entry name" value="RESPIRATORY COMPLEX I CHAPERONE (CIA84), PUTATIVE (AFU_ORTHOLOGUE AFUA_2G06020)-RELATED"/>
    <property type="match status" value="1"/>
</dbReference>
<dbReference type="AlphaFoldDB" id="A0A5A7PX43"/>